<keyword evidence="2 7" id="KW-0238">DNA-binding</keyword>
<feature type="transmembrane region" description="Helical" evidence="5">
    <location>
        <begin position="24"/>
        <end position="47"/>
    </location>
</feature>
<dbReference type="InterPro" id="IPR018060">
    <property type="entry name" value="HTH_AraC"/>
</dbReference>
<evidence type="ECO:0000256" key="3">
    <source>
        <dbReference type="ARBA" id="ARBA00023163"/>
    </source>
</evidence>
<organism evidence="7 8">
    <name type="scientific">Phyllobacterium myrsinacearum</name>
    <dbReference type="NCBI Taxonomy" id="28101"/>
    <lineage>
        <taxon>Bacteria</taxon>
        <taxon>Pseudomonadati</taxon>
        <taxon>Pseudomonadota</taxon>
        <taxon>Alphaproteobacteria</taxon>
        <taxon>Hyphomicrobiales</taxon>
        <taxon>Phyllobacteriaceae</taxon>
        <taxon>Phyllobacterium</taxon>
    </lineage>
</organism>
<feature type="region of interest" description="Disordered" evidence="4">
    <location>
        <begin position="233"/>
        <end position="257"/>
    </location>
</feature>
<dbReference type="EMBL" id="JACGXN010000001">
    <property type="protein sequence ID" value="MBA8876539.1"/>
    <property type="molecule type" value="Genomic_DNA"/>
</dbReference>
<feature type="transmembrane region" description="Helical" evidence="5">
    <location>
        <begin position="59"/>
        <end position="80"/>
    </location>
</feature>
<feature type="transmembrane region" description="Helical" evidence="5">
    <location>
        <begin position="212"/>
        <end position="232"/>
    </location>
</feature>
<reference evidence="7 8" key="1">
    <citation type="submission" date="2020-07" db="EMBL/GenBank/DDBJ databases">
        <title>Genomic Encyclopedia of Type Strains, Phase IV (KMG-V): Genome sequencing to study the core and pangenomes of soil and plant-associated prokaryotes.</title>
        <authorList>
            <person name="Whitman W."/>
        </authorList>
    </citation>
    <scope>NUCLEOTIDE SEQUENCE [LARGE SCALE GENOMIC DNA]</scope>
    <source>
        <strain evidence="7 8">AN3</strain>
    </source>
</reference>
<evidence type="ECO:0000313" key="8">
    <source>
        <dbReference type="Proteomes" id="UP000549052"/>
    </source>
</evidence>
<evidence type="ECO:0000256" key="5">
    <source>
        <dbReference type="SAM" id="Phobius"/>
    </source>
</evidence>
<gene>
    <name evidence="7" type="ORF">FHW16_000221</name>
</gene>
<dbReference type="SUPFAM" id="SSF46689">
    <property type="entry name" value="Homeodomain-like"/>
    <property type="match status" value="1"/>
</dbReference>
<dbReference type="Gene3D" id="1.10.10.60">
    <property type="entry name" value="Homeodomain-like"/>
    <property type="match status" value="1"/>
</dbReference>
<keyword evidence="5" id="KW-1133">Transmembrane helix</keyword>
<proteinExistence type="predicted"/>
<dbReference type="InterPro" id="IPR009057">
    <property type="entry name" value="Homeodomain-like_sf"/>
</dbReference>
<feature type="domain" description="HTH araC/xylS-type" evidence="6">
    <location>
        <begin position="259"/>
        <end position="364"/>
    </location>
</feature>
<feature type="transmembrane region" description="Helical" evidence="5">
    <location>
        <begin position="180"/>
        <end position="200"/>
    </location>
</feature>
<sequence>MITIQVVPDRVSGHSEARQRVTDLAFMLFVPLPFVVAVLLVVLLVQMIRRSDGNDRNPFFLALVSVYALQSVVIGVRWGYDVLEVLPIQAVLAVVLATLAWLSFEGLRSERSLAQRPLLLLHLLPTFLVICLIAFWPAPISLFIILVFAGYGVALCRLAWAGPDALGSSRLDGVISSYRALQLTAFAVSSSAVADILISWDFVQSGGSHSGRIVAIGNVLAMLILGAAATVAGTSRPEEREEPAAEEGTSQVSPSAEDAEIAASLDSLMQARELYRDVDLNLNRLARRMNLPARQVSIAVNRVKAMSVSQYVNDYRVKEACRLLADTDLAVTGIMFDAGFQTKSNFNREFLRVTGMSPKAWRANALSPNKSGATIIRLAG</sequence>
<dbReference type="PANTHER" id="PTHR43280">
    <property type="entry name" value="ARAC-FAMILY TRANSCRIPTIONAL REGULATOR"/>
    <property type="match status" value="1"/>
</dbReference>
<dbReference type="SMART" id="SM00342">
    <property type="entry name" value="HTH_ARAC"/>
    <property type="match status" value="1"/>
</dbReference>
<keyword evidence="3" id="KW-0804">Transcription</keyword>
<keyword evidence="8" id="KW-1185">Reference proteome</keyword>
<dbReference type="RefSeq" id="WP_246711598.1">
    <property type="nucleotide sequence ID" value="NZ_JACGXN010000001.1"/>
</dbReference>
<feature type="transmembrane region" description="Helical" evidence="5">
    <location>
        <begin position="119"/>
        <end position="136"/>
    </location>
</feature>
<dbReference type="Pfam" id="PF12833">
    <property type="entry name" value="HTH_18"/>
    <property type="match status" value="1"/>
</dbReference>
<dbReference type="GO" id="GO:0003700">
    <property type="term" value="F:DNA-binding transcription factor activity"/>
    <property type="evidence" value="ECO:0007669"/>
    <property type="project" value="InterPro"/>
</dbReference>
<evidence type="ECO:0000313" key="7">
    <source>
        <dbReference type="EMBL" id="MBA8876539.1"/>
    </source>
</evidence>
<evidence type="ECO:0000256" key="2">
    <source>
        <dbReference type="ARBA" id="ARBA00023125"/>
    </source>
</evidence>
<dbReference type="PROSITE" id="PS01124">
    <property type="entry name" value="HTH_ARAC_FAMILY_2"/>
    <property type="match status" value="1"/>
</dbReference>
<evidence type="ECO:0000256" key="1">
    <source>
        <dbReference type="ARBA" id="ARBA00023015"/>
    </source>
</evidence>
<feature type="transmembrane region" description="Helical" evidence="5">
    <location>
        <begin position="86"/>
        <end position="107"/>
    </location>
</feature>
<accession>A0A839ECV7</accession>
<evidence type="ECO:0000259" key="6">
    <source>
        <dbReference type="PROSITE" id="PS01124"/>
    </source>
</evidence>
<keyword evidence="1" id="KW-0805">Transcription regulation</keyword>
<evidence type="ECO:0000256" key="4">
    <source>
        <dbReference type="SAM" id="MobiDB-lite"/>
    </source>
</evidence>
<name>A0A839ECV7_9HYPH</name>
<dbReference type="AlphaFoldDB" id="A0A839ECV7"/>
<dbReference type="Proteomes" id="UP000549052">
    <property type="component" value="Unassembled WGS sequence"/>
</dbReference>
<dbReference type="PANTHER" id="PTHR43280:SF29">
    <property type="entry name" value="ARAC-FAMILY TRANSCRIPTIONAL REGULATOR"/>
    <property type="match status" value="1"/>
</dbReference>
<feature type="transmembrane region" description="Helical" evidence="5">
    <location>
        <begin position="142"/>
        <end position="160"/>
    </location>
</feature>
<keyword evidence="5" id="KW-0812">Transmembrane</keyword>
<comment type="caution">
    <text evidence="7">The sequence shown here is derived from an EMBL/GenBank/DDBJ whole genome shotgun (WGS) entry which is preliminary data.</text>
</comment>
<dbReference type="GO" id="GO:0043565">
    <property type="term" value="F:sequence-specific DNA binding"/>
    <property type="evidence" value="ECO:0007669"/>
    <property type="project" value="InterPro"/>
</dbReference>
<protein>
    <submittedName>
        <fullName evidence="7">AraC-like DNA-binding protein</fullName>
    </submittedName>
</protein>
<keyword evidence="5" id="KW-0472">Membrane</keyword>